<dbReference type="CDD" id="cd00885">
    <property type="entry name" value="cinA"/>
    <property type="match status" value="1"/>
</dbReference>
<dbReference type="PANTHER" id="PTHR13939:SF0">
    <property type="entry name" value="NMN AMIDOHYDROLASE-LIKE PROTEIN YFAY"/>
    <property type="match status" value="1"/>
</dbReference>
<dbReference type="InterPro" id="IPR050101">
    <property type="entry name" value="CinA"/>
</dbReference>
<dbReference type="Proteomes" id="UP000243745">
    <property type="component" value="Unassembled WGS sequence"/>
</dbReference>
<dbReference type="InterPro" id="IPR001453">
    <property type="entry name" value="MoaB/Mog_dom"/>
</dbReference>
<sequence>MRIEMISTGDEIMTGFVTDTNTGFFASRLLESGLFLTRHTGVGDSMDELTEVFKERSKTADIVLVNGGLGPTTDDLTAEAASIVSGQPLEISNQCLEHLKQWQKIRGIKLTDNNSKQAFLPRGAEVIPNPFGTACGFKMKIGKALFYFTPGVPAEYTKMLDNHILPDIIHEVFSDTENRQPVMSVNRFFVYGISESTIGRALSREPVPDSITIGYRATPGFVEIKAIGRNATLDEISETENLIIRHAGDCLIGAESEDKLFSDVKKYLTDNNKAVFFIDNVTQGRLPIEVSKFLTGRCIVVSSSIPASQNKNDNFFDFSNSTDSKQSCFTDIMKKSVHLFNNRDFFTNGTCRFVVTIDTDSHNENMIFISFFDVDKKEQFKRKLLYKGLSGRKYLVISFIALDTIRRYLKNMDYRHSYPYFEDLS</sequence>
<dbReference type="Pfam" id="PF00994">
    <property type="entry name" value="MoCF_biosynth"/>
    <property type="match status" value="1"/>
</dbReference>
<dbReference type="Gene3D" id="3.40.980.10">
    <property type="entry name" value="MoaB/Mog-like domain"/>
    <property type="match status" value="1"/>
</dbReference>
<reference evidence="2 3" key="1">
    <citation type="submission" date="2016-10" db="EMBL/GenBank/DDBJ databases">
        <authorList>
            <person name="Varghese N."/>
            <person name="Submissions S."/>
        </authorList>
    </citation>
    <scope>NUCLEOTIDE SEQUENCE [LARGE SCALE GENOMIC DNA]</scope>
    <source>
        <strain evidence="2 3">DSM 1361</strain>
    </source>
</reference>
<protein>
    <submittedName>
        <fullName evidence="2">Molybdenum cofactor synthesis domain-containing protein/competence/damage-inducible protein CinA N-terminal domain-containing protein</fullName>
    </submittedName>
</protein>
<keyword evidence="3" id="KW-1185">Reference proteome</keyword>
<name>A0A662ZKG3_9GAMM</name>
<feature type="domain" description="MoaB/Mog" evidence="1">
    <location>
        <begin position="4"/>
        <end position="171"/>
    </location>
</feature>
<dbReference type="OrthoDB" id="9801454at2"/>
<proteinExistence type="predicted"/>
<dbReference type="EMBL" id="FOXF01000054">
    <property type="protein sequence ID" value="SFP67714.1"/>
    <property type="molecule type" value="Genomic_DNA"/>
</dbReference>
<dbReference type="PANTHER" id="PTHR13939">
    <property type="entry name" value="NICOTINAMIDE-NUCLEOTIDE AMIDOHYDROLASE PNCC"/>
    <property type="match status" value="1"/>
</dbReference>
<dbReference type="InterPro" id="IPR036425">
    <property type="entry name" value="MoaB/Mog-like_dom_sf"/>
</dbReference>
<dbReference type="SUPFAM" id="SSF53218">
    <property type="entry name" value="Molybdenum cofactor biosynthesis proteins"/>
    <property type="match status" value="1"/>
</dbReference>
<accession>A0A662ZKG3</accession>
<dbReference type="RefSeq" id="WP_093143377.1">
    <property type="nucleotide sequence ID" value="NZ_FOXF01000054.1"/>
</dbReference>
<gene>
    <name evidence="2" type="ORF">SAMN02910344_02036</name>
</gene>
<evidence type="ECO:0000313" key="3">
    <source>
        <dbReference type="Proteomes" id="UP000243745"/>
    </source>
</evidence>
<evidence type="ECO:0000259" key="1">
    <source>
        <dbReference type="SMART" id="SM00852"/>
    </source>
</evidence>
<dbReference type="SMART" id="SM00852">
    <property type="entry name" value="MoCF_biosynth"/>
    <property type="match status" value="1"/>
</dbReference>
<organism evidence="2 3">
    <name type="scientific">Ruminobacter amylophilus</name>
    <dbReference type="NCBI Taxonomy" id="867"/>
    <lineage>
        <taxon>Bacteria</taxon>
        <taxon>Pseudomonadati</taxon>
        <taxon>Pseudomonadota</taxon>
        <taxon>Gammaproteobacteria</taxon>
        <taxon>Aeromonadales</taxon>
        <taxon>Succinivibrionaceae</taxon>
        <taxon>Ruminobacter</taxon>
    </lineage>
</organism>
<dbReference type="AlphaFoldDB" id="A0A662ZKG3"/>
<evidence type="ECO:0000313" key="2">
    <source>
        <dbReference type="EMBL" id="SFP67714.1"/>
    </source>
</evidence>